<organism evidence="1 2">
    <name type="scientific">Caerostris extrusa</name>
    <name type="common">Bark spider</name>
    <name type="synonym">Caerostris bankana</name>
    <dbReference type="NCBI Taxonomy" id="172846"/>
    <lineage>
        <taxon>Eukaryota</taxon>
        <taxon>Metazoa</taxon>
        <taxon>Ecdysozoa</taxon>
        <taxon>Arthropoda</taxon>
        <taxon>Chelicerata</taxon>
        <taxon>Arachnida</taxon>
        <taxon>Araneae</taxon>
        <taxon>Araneomorphae</taxon>
        <taxon>Entelegynae</taxon>
        <taxon>Araneoidea</taxon>
        <taxon>Araneidae</taxon>
        <taxon>Caerostris</taxon>
    </lineage>
</organism>
<evidence type="ECO:0000313" key="1">
    <source>
        <dbReference type="EMBL" id="GIY07617.1"/>
    </source>
</evidence>
<reference evidence="1 2" key="1">
    <citation type="submission" date="2021-06" db="EMBL/GenBank/DDBJ databases">
        <title>Caerostris extrusa draft genome.</title>
        <authorList>
            <person name="Kono N."/>
            <person name="Arakawa K."/>
        </authorList>
    </citation>
    <scope>NUCLEOTIDE SEQUENCE [LARGE SCALE GENOMIC DNA]</scope>
</reference>
<dbReference type="InterPro" id="IPR029058">
    <property type="entry name" value="AB_hydrolase_fold"/>
</dbReference>
<name>A0AAV4QH98_CAEEX</name>
<dbReference type="Gene3D" id="3.40.50.1820">
    <property type="entry name" value="alpha/beta hydrolase"/>
    <property type="match status" value="1"/>
</dbReference>
<dbReference type="AlphaFoldDB" id="A0AAV4QH98"/>
<protein>
    <submittedName>
        <fullName evidence="1">Sn1-specific diacylglycerol lipase beta</fullName>
    </submittedName>
</protein>
<proteinExistence type="predicted"/>
<sequence>MYDHETKAILVMDRGTMSMDDILTNVAATFATMDDPGCPPGTLCHQGVLNASREIKRASLITTVESTLACNGKSLGKKKKVLWDNL</sequence>
<evidence type="ECO:0000313" key="2">
    <source>
        <dbReference type="Proteomes" id="UP001054945"/>
    </source>
</evidence>
<gene>
    <name evidence="1" type="primary">X975_13731</name>
    <name evidence="1" type="ORF">CEXT_770741</name>
</gene>
<comment type="caution">
    <text evidence="1">The sequence shown here is derived from an EMBL/GenBank/DDBJ whole genome shotgun (WGS) entry which is preliminary data.</text>
</comment>
<dbReference type="EMBL" id="BPLR01006131">
    <property type="protein sequence ID" value="GIY07617.1"/>
    <property type="molecule type" value="Genomic_DNA"/>
</dbReference>
<accession>A0AAV4QH98</accession>
<keyword evidence="2" id="KW-1185">Reference proteome</keyword>
<dbReference type="Proteomes" id="UP001054945">
    <property type="component" value="Unassembled WGS sequence"/>
</dbReference>